<reference evidence="1 2" key="1">
    <citation type="submission" date="2018-04" db="EMBL/GenBank/DDBJ databases">
        <authorList>
            <person name="Vogel A."/>
        </authorList>
    </citation>
    <scope>NUCLEOTIDE SEQUENCE [LARGE SCALE GENOMIC DNA]</scope>
</reference>
<dbReference type="AlphaFoldDB" id="A0A484KXN1"/>
<proteinExistence type="predicted"/>
<dbReference type="Proteomes" id="UP000595140">
    <property type="component" value="Unassembled WGS sequence"/>
</dbReference>
<protein>
    <recommendedName>
        <fullName evidence="3">Replication factor A C-terminal domain-containing protein</fullName>
    </recommendedName>
</protein>
<name>A0A484KXN1_9ASTE</name>
<dbReference type="EMBL" id="OOIL02000791">
    <property type="protein sequence ID" value="VFQ69505.1"/>
    <property type="molecule type" value="Genomic_DNA"/>
</dbReference>
<keyword evidence="2" id="KW-1185">Reference proteome</keyword>
<dbReference type="InterPro" id="IPR012340">
    <property type="entry name" value="NA-bd_OB-fold"/>
</dbReference>
<evidence type="ECO:0000313" key="1">
    <source>
        <dbReference type="EMBL" id="VFQ69505.1"/>
    </source>
</evidence>
<sequence>MRAWSYLGCSECNRKVYPEDSRYKVIVRVVDQSGGGHATFVIFDKECTELLGVSPYLLREAMIERKLDPDTLPQELDGILSQKALFKVHVRKNQLSPSKKGGRIFSVGQIVTDPRVVGKYKEEMQRTEVDELWDMVEDLSQIMEKVLNVLYVAEL</sequence>
<dbReference type="SUPFAM" id="SSF50249">
    <property type="entry name" value="Nucleic acid-binding proteins"/>
    <property type="match status" value="1"/>
</dbReference>
<dbReference type="OrthoDB" id="1431587at2759"/>
<dbReference type="Gene3D" id="2.40.50.140">
    <property type="entry name" value="Nucleic acid-binding proteins"/>
    <property type="match status" value="1"/>
</dbReference>
<organism evidence="1 2">
    <name type="scientific">Cuscuta campestris</name>
    <dbReference type="NCBI Taxonomy" id="132261"/>
    <lineage>
        <taxon>Eukaryota</taxon>
        <taxon>Viridiplantae</taxon>
        <taxon>Streptophyta</taxon>
        <taxon>Embryophyta</taxon>
        <taxon>Tracheophyta</taxon>
        <taxon>Spermatophyta</taxon>
        <taxon>Magnoliopsida</taxon>
        <taxon>eudicotyledons</taxon>
        <taxon>Gunneridae</taxon>
        <taxon>Pentapetalae</taxon>
        <taxon>asterids</taxon>
        <taxon>lamiids</taxon>
        <taxon>Solanales</taxon>
        <taxon>Convolvulaceae</taxon>
        <taxon>Cuscuteae</taxon>
        <taxon>Cuscuta</taxon>
        <taxon>Cuscuta subgen. Grammica</taxon>
        <taxon>Cuscuta sect. Cleistogrammica</taxon>
    </lineage>
</organism>
<accession>A0A484KXN1</accession>
<evidence type="ECO:0008006" key="3">
    <source>
        <dbReference type="Google" id="ProtNLM"/>
    </source>
</evidence>
<evidence type="ECO:0000313" key="2">
    <source>
        <dbReference type="Proteomes" id="UP000595140"/>
    </source>
</evidence>
<gene>
    <name evidence="1" type="ORF">CCAM_LOCUS11281</name>
</gene>